<dbReference type="GO" id="GO:0016787">
    <property type="term" value="F:hydrolase activity"/>
    <property type="evidence" value="ECO:0007669"/>
    <property type="project" value="UniProtKB-KW"/>
</dbReference>
<evidence type="ECO:0000256" key="7">
    <source>
        <dbReference type="ARBA" id="ARBA00022833"/>
    </source>
</evidence>
<comment type="catalytic activity">
    <reaction evidence="9">
        <text>adenosine + phosphate = alpha-D-ribose 1-phosphate + adenine</text>
        <dbReference type="Rhea" id="RHEA:27642"/>
        <dbReference type="ChEBI" id="CHEBI:16335"/>
        <dbReference type="ChEBI" id="CHEBI:16708"/>
        <dbReference type="ChEBI" id="CHEBI:43474"/>
        <dbReference type="ChEBI" id="CHEBI:57720"/>
        <dbReference type="EC" id="2.4.2.1"/>
    </reaction>
    <physiologicalReaction direction="left-to-right" evidence="9">
        <dbReference type="Rhea" id="RHEA:27643"/>
    </physiologicalReaction>
</comment>
<dbReference type="GO" id="GO:0005507">
    <property type="term" value="F:copper ion binding"/>
    <property type="evidence" value="ECO:0007669"/>
    <property type="project" value="TreeGrafter"/>
</dbReference>
<reference evidence="12" key="1">
    <citation type="submission" date="2022-04" db="EMBL/GenBank/DDBJ databases">
        <title>Complete genome sequences of Ezakiella coagulans and Fenollaria massiliensis.</title>
        <authorList>
            <person name="France M.T."/>
            <person name="Clifford J."/>
            <person name="Narina S."/>
            <person name="Rutt L."/>
            <person name="Ravel J."/>
        </authorList>
    </citation>
    <scope>NUCLEOTIDE SEQUENCE</scope>
    <source>
        <strain evidence="12">C0061C2</strain>
    </source>
</reference>
<comment type="function">
    <text evidence="2">Purine nucleoside enzyme that catalyzes the phosphorolysis of adenosine and inosine nucleosides, yielding D-ribose 1-phosphate and the respective free bases, adenine and hypoxanthine. Also catalyzes the phosphorolysis of S-methyl-5'-thioadenosine into adenine and S-methyl-5-thio-alpha-D-ribose 1-phosphate. Also has adenosine deaminase activity.</text>
</comment>
<evidence type="ECO:0000313" key="12">
    <source>
        <dbReference type="EMBL" id="UQK58966.1"/>
    </source>
</evidence>
<evidence type="ECO:0000256" key="5">
    <source>
        <dbReference type="ARBA" id="ARBA00022723"/>
    </source>
</evidence>
<dbReference type="InterPro" id="IPR011324">
    <property type="entry name" value="Cytotoxic_necrot_fac-like_cat"/>
</dbReference>
<evidence type="ECO:0000256" key="1">
    <source>
        <dbReference type="ARBA" id="ARBA00000553"/>
    </source>
</evidence>
<protein>
    <recommendedName>
        <fullName evidence="11">Purine nucleoside phosphorylase</fullName>
    </recommendedName>
</protein>
<accession>A0A9E7DJD7</accession>
<evidence type="ECO:0000256" key="9">
    <source>
        <dbReference type="ARBA" id="ARBA00048968"/>
    </source>
</evidence>
<organism evidence="12 13">
    <name type="scientific">Fenollaria massiliensis</name>
    <dbReference type="NCBI Taxonomy" id="938288"/>
    <lineage>
        <taxon>Bacteria</taxon>
        <taxon>Bacillati</taxon>
        <taxon>Bacillota</taxon>
        <taxon>Clostridia</taxon>
        <taxon>Eubacteriales</taxon>
        <taxon>Fenollaria</taxon>
    </lineage>
</organism>
<name>A0A9E7DJD7_9FIRM</name>
<dbReference type="RefSeq" id="WP_249242501.1">
    <property type="nucleotide sequence ID" value="NZ_CP096649.1"/>
</dbReference>
<dbReference type="Pfam" id="PF02578">
    <property type="entry name" value="Cu-oxidase_4"/>
    <property type="match status" value="1"/>
</dbReference>
<comment type="catalytic activity">
    <reaction evidence="1">
        <text>inosine + phosphate = alpha-D-ribose 1-phosphate + hypoxanthine</text>
        <dbReference type="Rhea" id="RHEA:27646"/>
        <dbReference type="ChEBI" id="CHEBI:17368"/>
        <dbReference type="ChEBI" id="CHEBI:17596"/>
        <dbReference type="ChEBI" id="CHEBI:43474"/>
        <dbReference type="ChEBI" id="CHEBI:57720"/>
        <dbReference type="EC" id="2.4.2.1"/>
    </reaction>
    <physiologicalReaction direction="left-to-right" evidence="1">
        <dbReference type="Rhea" id="RHEA:27647"/>
    </physiologicalReaction>
</comment>
<evidence type="ECO:0000256" key="2">
    <source>
        <dbReference type="ARBA" id="ARBA00003215"/>
    </source>
</evidence>
<evidence type="ECO:0000256" key="8">
    <source>
        <dbReference type="ARBA" id="ARBA00047989"/>
    </source>
</evidence>
<dbReference type="NCBIfam" id="TIGR00726">
    <property type="entry name" value="peptidoglycan editing factor PgeF"/>
    <property type="match status" value="1"/>
</dbReference>
<dbReference type="InterPro" id="IPR038371">
    <property type="entry name" value="Cu_polyphenol_OxRdtase_sf"/>
</dbReference>
<gene>
    <name evidence="12" type="primary">pgeF</name>
    <name evidence="12" type="ORF">M1R53_06910</name>
</gene>
<dbReference type="Gene3D" id="3.60.140.10">
    <property type="entry name" value="CNF1/YfiH-like putative cysteine hydrolases"/>
    <property type="match status" value="1"/>
</dbReference>
<comment type="catalytic activity">
    <reaction evidence="10">
        <text>S-methyl-5'-thioadenosine + phosphate = 5-(methylsulfanyl)-alpha-D-ribose 1-phosphate + adenine</text>
        <dbReference type="Rhea" id="RHEA:11852"/>
        <dbReference type="ChEBI" id="CHEBI:16708"/>
        <dbReference type="ChEBI" id="CHEBI:17509"/>
        <dbReference type="ChEBI" id="CHEBI:43474"/>
        <dbReference type="ChEBI" id="CHEBI:58533"/>
        <dbReference type="EC" id="2.4.2.28"/>
    </reaction>
    <physiologicalReaction direction="left-to-right" evidence="10">
        <dbReference type="Rhea" id="RHEA:11853"/>
    </physiologicalReaction>
</comment>
<keyword evidence="6" id="KW-0378">Hydrolase</keyword>
<evidence type="ECO:0000256" key="11">
    <source>
        <dbReference type="RuleBase" id="RU361274"/>
    </source>
</evidence>
<dbReference type="Proteomes" id="UP000831151">
    <property type="component" value="Chromosome"/>
</dbReference>
<proteinExistence type="inferred from homology"/>
<dbReference type="GO" id="GO:0017061">
    <property type="term" value="F:S-methyl-5-thioadenosine phosphorylase activity"/>
    <property type="evidence" value="ECO:0007669"/>
    <property type="project" value="UniProtKB-EC"/>
</dbReference>
<keyword evidence="5" id="KW-0479">Metal-binding</keyword>
<dbReference type="PANTHER" id="PTHR30616:SF2">
    <property type="entry name" value="PURINE NUCLEOSIDE PHOSPHORYLASE LACC1"/>
    <property type="match status" value="1"/>
</dbReference>
<keyword evidence="7" id="KW-0862">Zinc</keyword>
<evidence type="ECO:0000256" key="10">
    <source>
        <dbReference type="ARBA" id="ARBA00049893"/>
    </source>
</evidence>
<evidence type="ECO:0000256" key="3">
    <source>
        <dbReference type="ARBA" id="ARBA00007353"/>
    </source>
</evidence>
<evidence type="ECO:0000313" key="13">
    <source>
        <dbReference type="Proteomes" id="UP000831151"/>
    </source>
</evidence>
<keyword evidence="4" id="KW-0808">Transferase</keyword>
<dbReference type="PANTHER" id="PTHR30616">
    <property type="entry name" value="UNCHARACTERIZED PROTEIN YFIH"/>
    <property type="match status" value="1"/>
</dbReference>
<evidence type="ECO:0000256" key="6">
    <source>
        <dbReference type="ARBA" id="ARBA00022801"/>
    </source>
</evidence>
<dbReference type="KEGG" id="fms:M1R53_06910"/>
<dbReference type="EMBL" id="CP096649">
    <property type="protein sequence ID" value="UQK58966.1"/>
    <property type="molecule type" value="Genomic_DNA"/>
</dbReference>
<comment type="similarity">
    <text evidence="3 11">Belongs to the purine nucleoside phosphorylase YfiH/LACC1 family.</text>
</comment>
<dbReference type="SUPFAM" id="SSF64438">
    <property type="entry name" value="CNF1/YfiH-like putative cysteine hydrolases"/>
    <property type="match status" value="1"/>
</dbReference>
<keyword evidence="13" id="KW-1185">Reference proteome</keyword>
<dbReference type="AlphaFoldDB" id="A0A9E7DJD7"/>
<sequence length="241" mass="27510">MKDYEIIHEKYLISNYLSDLGIKNVMSLKPINIKGNENYFAYELPKILHHIGLDYKSINVTRQVHSNNIAIAHDNGINFYDDTDGLIGAKGDVLVIKSADCLPVIVYDCVNKRIAAVHSGWKGTANSIVKEAIQKMMGLGSRTEDLKIYVGPHIQKNSFEVKSDVKNVFEKNFYYEDIIFKKDETHYLIDLGQVVKCDAMSLGVKEENIYISSVDTVTDQHFHSYRRDKKDYGLMYTLVCI</sequence>
<dbReference type="InterPro" id="IPR003730">
    <property type="entry name" value="Cu_polyphenol_OxRdtase"/>
</dbReference>
<comment type="catalytic activity">
    <reaction evidence="8">
        <text>adenosine + H2O + H(+) = inosine + NH4(+)</text>
        <dbReference type="Rhea" id="RHEA:24408"/>
        <dbReference type="ChEBI" id="CHEBI:15377"/>
        <dbReference type="ChEBI" id="CHEBI:15378"/>
        <dbReference type="ChEBI" id="CHEBI:16335"/>
        <dbReference type="ChEBI" id="CHEBI:17596"/>
        <dbReference type="ChEBI" id="CHEBI:28938"/>
        <dbReference type="EC" id="3.5.4.4"/>
    </reaction>
    <physiologicalReaction direction="left-to-right" evidence="8">
        <dbReference type="Rhea" id="RHEA:24409"/>
    </physiologicalReaction>
</comment>
<evidence type="ECO:0000256" key="4">
    <source>
        <dbReference type="ARBA" id="ARBA00022679"/>
    </source>
</evidence>
<dbReference type="CDD" id="cd16833">
    <property type="entry name" value="YfiH"/>
    <property type="match status" value="1"/>
</dbReference>